<sequence length="205" mass="22696">MTVLMIQSHYQEPFGMTAPPFAEAVASGRMKIVREMELTAVNLDEARGLITTTHLDQIGFQRFAQAVTAFLDRGGRWIYNGHILRPILPELGVYRPMPQPKRADFDQSRLFEHPIFAGIDQKLLETNRGVAGFYGRGHNPPPEGAIVINALGPARVPVDWIWARPAGGEILSHAGNEFWGCGDDPETKKLLAARAVAWLSGELNQ</sequence>
<proteinExistence type="predicted"/>
<evidence type="ECO:0000313" key="2">
    <source>
        <dbReference type="Proteomes" id="UP001589692"/>
    </source>
</evidence>
<evidence type="ECO:0008006" key="3">
    <source>
        <dbReference type="Google" id="ProtNLM"/>
    </source>
</evidence>
<dbReference type="Proteomes" id="UP001589692">
    <property type="component" value="Unassembled WGS sequence"/>
</dbReference>
<accession>A0ABV6AEV1</accession>
<dbReference type="EMBL" id="JBHMAA010000011">
    <property type="protein sequence ID" value="MFB9949156.1"/>
    <property type="molecule type" value="Genomic_DNA"/>
</dbReference>
<comment type="caution">
    <text evidence="1">The sequence shown here is derived from an EMBL/GenBank/DDBJ whole genome shotgun (WGS) entry which is preliminary data.</text>
</comment>
<reference evidence="1 2" key="1">
    <citation type="submission" date="2024-09" db="EMBL/GenBank/DDBJ databases">
        <authorList>
            <person name="Sun Q."/>
            <person name="Mori K."/>
        </authorList>
    </citation>
    <scope>NUCLEOTIDE SEQUENCE [LARGE SCALE GENOMIC DNA]</scope>
    <source>
        <strain evidence="1 2">TBRC 4938</strain>
    </source>
</reference>
<evidence type="ECO:0000313" key="1">
    <source>
        <dbReference type="EMBL" id="MFB9949156.1"/>
    </source>
</evidence>
<protein>
    <recommendedName>
        <fullName evidence="3">ThuA-like domain-containing protein</fullName>
    </recommendedName>
</protein>
<name>A0ABV6AEV1_9HYPH</name>
<keyword evidence="2" id="KW-1185">Reference proteome</keyword>
<gene>
    <name evidence="1" type="ORF">ACFFP0_09875</name>
</gene>
<dbReference type="RefSeq" id="WP_377259762.1">
    <property type="nucleotide sequence ID" value="NZ_JBHMAA010000011.1"/>
</dbReference>
<organism evidence="1 2">
    <name type="scientific">Rhizobium puerariae</name>
    <dbReference type="NCBI Taxonomy" id="1585791"/>
    <lineage>
        <taxon>Bacteria</taxon>
        <taxon>Pseudomonadati</taxon>
        <taxon>Pseudomonadota</taxon>
        <taxon>Alphaproteobacteria</taxon>
        <taxon>Hyphomicrobiales</taxon>
        <taxon>Rhizobiaceae</taxon>
        <taxon>Rhizobium/Agrobacterium group</taxon>
        <taxon>Rhizobium</taxon>
    </lineage>
</organism>